<accession>A0A6M3MCF9</accession>
<evidence type="ECO:0000313" key="2">
    <source>
        <dbReference type="EMBL" id="QJH99707.1"/>
    </source>
</evidence>
<dbReference type="InterPro" id="IPR006944">
    <property type="entry name" value="Phage/GTA_portal"/>
</dbReference>
<dbReference type="EMBL" id="MT143835">
    <property type="protein sequence ID" value="QJB03273.1"/>
    <property type="molecule type" value="Genomic_DNA"/>
</dbReference>
<gene>
    <name evidence="1" type="ORF">MM171B00824_0008</name>
    <name evidence="2" type="ORF">TM448B01661_0003</name>
</gene>
<dbReference type="Pfam" id="PF04860">
    <property type="entry name" value="Phage_portal"/>
    <property type="match status" value="1"/>
</dbReference>
<dbReference type="AlphaFoldDB" id="A0A6M3MCF9"/>
<organism evidence="1">
    <name type="scientific">viral metagenome</name>
    <dbReference type="NCBI Taxonomy" id="1070528"/>
    <lineage>
        <taxon>unclassified sequences</taxon>
        <taxon>metagenomes</taxon>
        <taxon>organismal metagenomes</taxon>
    </lineage>
</organism>
<name>A0A6M3MCF9_9ZZZZ</name>
<evidence type="ECO:0000313" key="1">
    <source>
        <dbReference type="EMBL" id="QJB03273.1"/>
    </source>
</evidence>
<dbReference type="EMBL" id="MT144804">
    <property type="protein sequence ID" value="QJH99707.1"/>
    <property type="molecule type" value="Genomic_DNA"/>
</dbReference>
<dbReference type="NCBIfam" id="TIGR01537">
    <property type="entry name" value="portal_HK97"/>
    <property type="match status" value="1"/>
</dbReference>
<dbReference type="InterPro" id="IPR006427">
    <property type="entry name" value="Portal_HK97"/>
</dbReference>
<reference evidence="1" key="1">
    <citation type="submission" date="2020-03" db="EMBL/GenBank/DDBJ databases">
        <title>The deep terrestrial virosphere.</title>
        <authorList>
            <person name="Holmfeldt K."/>
            <person name="Nilsson E."/>
            <person name="Simone D."/>
            <person name="Lopez-Fernandez M."/>
            <person name="Wu X."/>
            <person name="de Brujin I."/>
            <person name="Lundin D."/>
            <person name="Andersson A."/>
            <person name="Bertilsson S."/>
            <person name="Dopson M."/>
        </authorList>
    </citation>
    <scope>NUCLEOTIDE SEQUENCE</scope>
    <source>
        <strain evidence="1">MM171B00824</strain>
        <strain evidence="2">TM448B01661</strain>
    </source>
</reference>
<sequence length="848" mass="93038">MMTLRAAQRWQRSLADTRDKFLYALSVRKARAAGKTYEVVTTWLKGREIGPLENYRSYATEGFGANAIVYACVTLIASNGSSAPLRVAEQDEDGTSFVEHDLLDQVLAQPNPMQARAAFVEMIHVYLNTDGNAFIIKEQIKGGGLQLWLPRPDRMKLVPDTSGQNTIGYIYVSGAGERTPWLPEEVIHIKMPYAYDQLEGLGRGMSPLSAAATSADVDNRLTDFVDTFFKNAAVPYGLLTTEDILDEGEIKRIRARMKQQYAGMEKWHELMILDRRAKYQKIGADVSEISQPDLHSMSEVRICMVYKVPPILIGARIGLEHGTYSNYAEARRFLWAEKVQPDNNRIASAMTGGLREYLGDGQSIICDYSEVEALQESRDALFNRAGEGFRSGYLTQDQARAITGYEPSTDGSGNFFLLPTSMVKLDASTGEVTPLAPAFGFAYRESAEQHKQAALSEPQAKSNGNSRTALEYELGEVIGRLVAGSNGILANTAEAMKWQRRTANDIAAIIADAALLGATEHGVESAPFIALAEKAAYDRAIGLAEAILAGDVASASAARLIATSTITQAWLAGGLWALEQPLALPNLTTHGKDDWDKWPEQKQAPRRITADGLADPLGAEKDASEAKWQQAMMAFFSGQLGRIKERLEPRIPASRKAVDDALDDRFWGQEAQELLAVLLPLLGDDANAAALYYAAEMENAYTIAVDWTLVNARAVEWARNYSYDLVRGITETTAKALQQAVGEFIDTPSMTMGQLFDKLTGLPAFGPVRAQLVAVTEVTRAYWEGTKATAKEYEESGLLTWEKTWRTNEDELVCEQICLPLSGQKVSGLDGVFKSTVGELDGPPAHPR</sequence>
<proteinExistence type="predicted"/>
<protein>
    <submittedName>
        <fullName evidence="1">Putative portal protein</fullName>
    </submittedName>
</protein>